<reference evidence="6 7" key="1">
    <citation type="submission" date="2018-06" db="EMBL/GenBank/DDBJ databases">
        <title>The Genome of Cuscuta australis (Dodder) Provides Insight into the Evolution of Plant Parasitism.</title>
        <authorList>
            <person name="Liu H."/>
        </authorList>
    </citation>
    <scope>NUCLEOTIDE SEQUENCE [LARGE SCALE GENOMIC DNA]</scope>
    <source>
        <strain evidence="7">cv. Yunnan</strain>
        <tissue evidence="6">Vines</tissue>
    </source>
</reference>
<evidence type="ECO:0000313" key="7">
    <source>
        <dbReference type="Proteomes" id="UP000249390"/>
    </source>
</evidence>
<dbReference type="FunFam" id="1.25.10.10:FF:000300">
    <property type="entry name" value="U-box domain-containing protein 4"/>
    <property type="match status" value="1"/>
</dbReference>
<dbReference type="Pfam" id="PF25598">
    <property type="entry name" value="ARM_PUB"/>
    <property type="match status" value="1"/>
</dbReference>
<dbReference type="PROSITE" id="PS50176">
    <property type="entry name" value="ARM_REPEAT"/>
    <property type="match status" value="1"/>
</dbReference>
<feature type="domain" description="U-box" evidence="5">
    <location>
        <begin position="79"/>
        <end position="336"/>
    </location>
</feature>
<evidence type="ECO:0000256" key="3">
    <source>
        <dbReference type="PROSITE-ProRule" id="PRU00259"/>
    </source>
</evidence>
<name>A0A328DLT7_9ASTE</name>
<dbReference type="InterPro" id="IPR000225">
    <property type="entry name" value="Armadillo"/>
</dbReference>
<dbReference type="Proteomes" id="UP000249390">
    <property type="component" value="Unassembled WGS sequence"/>
</dbReference>
<evidence type="ECO:0000313" key="6">
    <source>
        <dbReference type="EMBL" id="RAL46625.1"/>
    </source>
</evidence>
<keyword evidence="1" id="KW-0677">Repeat</keyword>
<evidence type="ECO:0000256" key="1">
    <source>
        <dbReference type="ARBA" id="ARBA00022737"/>
    </source>
</evidence>
<protein>
    <recommendedName>
        <fullName evidence="5">U-box domain-containing protein</fullName>
    </recommendedName>
</protein>
<evidence type="ECO:0000259" key="5">
    <source>
        <dbReference type="Pfam" id="PF25598"/>
    </source>
</evidence>
<comment type="caution">
    <text evidence="6">The sequence shown here is derived from an EMBL/GenBank/DDBJ whole genome shotgun (WGS) entry which is preliminary data.</text>
</comment>
<dbReference type="EMBL" id="NQVE01000122">
    <property type="protein sequence ID" value="RAL46625.1"/>
    <property type="molecule type" value="Genomic_DNA"/>
</dbReference>
<keyword evidence="7" id="KW-1185">Reference proteome</keyword>
<evidence type="ECO:0000256" key="2">
    <source>
        <dbReference type="ARBA" id="ARBA00022786"/>
    </source>
</evidence>
<keyword evidence="2" id="KW-0833">Ubl conjugation pathway</keyword>
<dbReference type="InterPro" id="IPR016024">
    <property type="entry name" value="ARM-type_fold"/>
</dbReference>
<sequence length="416" mass="44620">MYSVIITTSHPGEPRMEPERDSPTRLTAITSFAAVAAGGTSSDCETPPSASSSFPAVVNQTLQLIRSDDPVCKIHAAGEIRRLTKTSHRYRRHFSNAVESLVDMLRSGAVESSEAALLALLNLAVKDEGNKVKIIDAGALQPIISFLKSKNATLQAHATASLLTLSASPVTKPIITASGVIPLLVEVLKNGSPTQSKADAVMALYNLSSYEGNIIPILQTDPIPSIVSLLKSCKRSSKTAEKCTALIESLVGYEEGRTALTSEEGGVLTVVEVLESGSRQSREHALGALLKMCESDRCKYREPILREGVIPGLLELTVQGTPKSQAKAQTLLRLLRECPFPRSELKADTLENIVSNLISQMGGEENPGKAKEMLAEMVQVSMEQSLRHLQQRASLVCTPGGDLSVTTRRASKVPSK</sequence>
<dbReference type="AlphaFoldDB" id="A0A328DLT7"/>
<dbReference type="SUPFAM" id="SSF48371">
    <property type="entry name" value="ARM repeat"/>
    <property type="match status" value="1"/>
</dbReference>
<feature type="repeat" description="ARM" evidence="3">
    <location>
        <begin position="96"/>
        <end position="138"/>
    </location>
</feature>
<feature type="compositionally biased region" description="Polar residues" evidence="4">
    <location>
        <begin position="1"/>
        <end position="10"/>
    </location>
</feature>
<dbReference type="Gene3D" id="1.25.10.10">
    <property type="entry name" value="Leucine-rich Repeat Variant"/>
    <property type="match status" value="1"/>
</dbReference>
<evidence type="ECO:0000256" key="4">
    <source>
        <dbReference type="SAM" id="MobiDB-lite"/>
    </source>
</evidence>
<dbReference type="InterPro" id="IPR011989">
    <property type="entry name" value="ARM-like"/>
</dbReference>
<dbReference type="PANTHER" id="PTHR23315:SF65">
    <property type="entry name" value="ARM REPEAT SUPERFAMILY PROTEIN"/>
    <property type="match status" value="1"/>
</dbReference>
<feature type="region of interest" description="Disordered" evidence="4">
    <location>
        <begin position="1"/>
        <end position="21"/>
    </location>
</feature>
<proteinExistence type="predicted"/>
<dbReference type="PANTHER" id="PTHR23315">
    <property type="entry name" value="U BOX DOMAIN-CONTAINING"/>
    <property type="match status" value="1"/>
</dbReference>
<gene>
    <name evidence="6" type="ORF">DM860_004904</name>
</gene>
<feature type="compositionally biased region" description="Basic and acidic residues" evidence="4">
    <location>
        <begin position="12"/>
        <end position="21"/>
    </location>
</feature>
<organism evidence="6 7">
    <name type="scientific">Cuscuta australis</name>
    <dbReference type="NCBI Taxonomy" id="267555"/>
    <lineage>
        <taxon>Eukaryota</taxon>
        <taxon>Viridiplantae</taxon>
        <taxon>Streptophyta</taxon>
        <taxon>Embryophyta</taxon>
        <taxon>Tracheophyta</taxon>
        <taxon>Spermatophyta</taxon>
        <taxon>Magnoliopsida</taxon>
        <taxon>eudicotyledons</taxon>
        <taxon>Gunneridae</taxon>
        <taxon>Pentapetalae</taxon>
        <taxon>asterids</taxon>
        <taxon>lamiids</taxon>
        <taxon>Solanales</taxon>
        <taxon>Convolvulaceae</taxon>
        <taxon>Cuscuteae</taxon>
        <taxon>Cuscuta</taxon>
        <taxon>Cuscuta subgen. Grammica</taxon>
        <taxon>Cuscuta sect. Cleistogrammica</taxon>
    </lineage>
</organism>
<dbReference type="InterPro" id="IPR058678">
    <property type="entry name" value="ARM_PUB"/>
</dbReference>
<accession>A0A328DLT7</accession>
<dbReference type="SMART" id="SM00185">
    <property type="entry name" value="ARM"/>
    <property type="match status" value="4"/>
</dbReference>